<accession>A0A0A9A2F5</accession>
<reference evidence="1" key="2">
    <citation type="journal article" date="2015" name="Data Brief">
        <title>Shoot transcriptome of the giant reed, Arundo donax.</title>
        <authorList>
            <person name="Barrero R.A."/>
            <person name="Guerrero F.D."/>
            <person name="Moolhuijzen P."/>
            <person name="Goolsby J.A."/>
            <person name="Tidwell J."/>
            <person name="Bellgard S.E."/>
            <person name="Bellgard M.I."/>
        </authorList>
    </citation>
    <scope>NUCLEOTIDE SEQUENCE</scope>
    <source>
        <tissue evidence="1">Shoot tissue taken approximately 20 cm above the soil surface</tissue>
    </source>
</reference>
<protein>
    <submittedName>
        <fullName evidence="1">Uncharacterized protein</fullName>
    </submittedName>
</protein>
<dbReference type="EMBL" id="GBRH01253802">
    <property type="protein sequence ID" value="JAD44093.1"/>
    <property type="molecule type" value="Transcribed_RNA"/>
</dbReference>
<organism evidence="1">
    <name type="scientific">Arundo donax</name>
    <name type="common">Giant reed</name>
    <name type="synonym">Donax arundinaceus</name>
    <dbReference type="NCBI Taxonomy" id="35708"/>
    <lineage>
        <taxon>Eukaryota</taxon>
        <taxon>Viridiplantae</taxon>
        <taxon>Streptophyta</taxon>
        <taxon>Embryophyta</taxon>
        <taxon>Tracheophyta</taxon>
        <taxon>Spermatophyta</taxon>
        <taxon>Magnoliopsida</taxon>
        <taxon>Liliopsida</taxon>
        <taxon>Poales</taxon>
        <taxon>Poaceae</taxon>
        <taxon>PACMAD clade</taxon>
        <taxon>Arundinoideae</taxon>
        <taxon>Arundineae</taxon>
        <taxon>Arundo</taxon>
    </lineage>
</organism>
<evidence type="ECO:0000313" key="1">
    <source>
        <dbReference type="EMBL" id="JAD44093.1"/>
    </source>
</evidence>
<sequence length="15" mass="1649">MKISLNQNISLTSCP</sequence>
<name>A0A0A9A2F5_ARUDO</name>
<reference evidence="1" key="1">
    <citation type="submission" date="2014-09" db="EMBL/GenBank/DDBJ databases">
        <authorList>
            <person name="Magalhaes I.L.F."/>
            <person name="Oliveira U."/>
            <person name="Santos F.R."/>
            <person name="Vidigal T.H.D.A."/>
            <person name="Brescovit A.D."/>
            <person name="Santos A.J."/>
        </authorList>
    </citation>
    <scope>NUCLEOTIDE SEQUENCE</scope>
    <source>
        <tissue evidence="1">Shoot tissue taken approximately 20 cm above the soil surface</tissue>
    </source>
</reference>
<proteinExistence type="predicted"/>